<comment type="caution">
    <text evidence="2">The sequence shown here is derived from an EMBL/GenBank/DDBJ whole genome shotgun (WGS) entry which is preliminary data.</text>
</comment>
<evidence type="ECO:0000313" key="3">
    <source>
        <dbReference type="Proteomes" id="UP001159427"/>
    </source>
</evidence>
<accession>A0ABN8SBJ1</accession>
<gene>
    <name evidence="2" type="ORF">PEVE_00018884</name>
</gene>
<feature type="region of interest" description="Disordered" evidence="1">
    <location>
        <begin position="1"/>
        <end position="25"/>
    </location>
</feature>
<evidence type="ECO:0000313" key="2">
    <source>
        <dbReference type="EMBL" id="CAH3188893.1"/>
    </source>
</evidence>
<name>A0ABN8SBJ1_9CNID</name>
<organism evidence="2 3">
    <name type="scientific">Porites evermanni</name>
    <dbReference type="NCBI Taxonomy" id="104178"/>
    <lineage>
        <taxon>Eukaryota</taxon>
        <taxon>Metazoa</taxon>
        <taxon>Cnidaria</taxon>
        <taxon>Anthozoa</taxon>
        <taxon>Hexacorallia</taxon>
        <taxon>Scleractinia</taxon>
        <taxon>Fungiina</taxon>
        <taxon>Poritidae</taxon>
        <taxon>Porites</taxon>
    </lineage>
</organism>
<proteinExistence type="predicted"/>
<dbReference type="EMBL" id="CALNXI010002557">
    <property type="protein sequence ID" value="CAH3188893.1"/>
    <property type="molecule type" value="Genomic_DNA"/>
</dbReference>
<evidence type="ECO:0000256" key="1">
    <source>
        <dbReference type="SAM" id="MobiDB-lite"/>
    </source>
</evidence>
<dbReference type="Proteomes" id="UP001159427">
    <property type="component" value="Unassembled WGS sequence"/>
</dbReference>
<protein>
    <submittedName>
        <fullName evidence="2">Uncharacterized protein</fullName>
    </submittedName>
</protein>
<sequence length="124" mass="13876">MGEGGLRVKSSGHKSDSDHNLNQTALLGHDASAPRGFAAHSREHYHSLDNVTTLSAEKGEDLVDYKKNKYGEGNVSEKICPKCCKKFKCLTLGIYEDESGMMQYYADDCYACDVCSKDEEWYSY</sequence>
<keyword evidence="3" id="KW-1185">Reference proteome</keyword>
<reference evidence="2 3" key="1">
    <citation type="submission" date="2022-05" db="EMBL/GenBank/DDBJ databases">
        <authorList>
            <consortium name="Genoscope - CEA"/>
            <person name="William W."/>
        </authorList>
    </citation>
    <scope>NUCLEOTIDE SEQUENCE [LARGE SCALE GENOMIC DNA]</scope>
</reference>